<keyword evidence="9" id="KW-1185">Reference proteome</keyword>
<accession>A0ABT3PZX0</accession>
<protein>
    <submittedName>
        <fullName evidence="8">Gfo/Idh/MocA family oxidoreductase</fullName>
    </submittedName>
</protein>
<sequence>MSNGFGRKEFLKLIGLAGFTGTGLFSNFTDDSEHGVSYKKKQIQRFNMHGYAAPALETVRIGIIGVGNRGSGAVRRLARIEGTDIKAICDLEQQRVESAIDSIKDTSHNPEGYYGSEEEWKKVCNRKDIDLIYICTPWEWHTPMAVFAMEHEKHAATEIPAAQTIEECWKLVETSEKTRRHCMMLENTCYDFFEMVTLNMARNGFFGEIIHGEGAYIHQLINHNFSKDNYSNMWRLNENRDRNGNLYPMHGLGPIAQTMNLNSGDQMDYMVSMSSKDFMMREKANELAEEDDFWEQYADWDYRGNMNTSTIRTHKGRTIMLQHDVTSPRPYTRIHLLSGTKGMARKWPLPAKIATDHSGWISEEEFNELEEKFTPKITKKVGEMARQVGGHGGMDTLMDWKLIDCLRNGLPLDMTVYDAALWSSVIPLSERSVANRSETLDVPDFTGGAWKSNEPLMDIELRRGGTTQII</sequence>
<dbReference type="Gene3D" id="3.30.360.10">
    <property type="entry name" value="Dihydrodipicolinate Reductase, domain 2"/>
    <property type="match status" value="1"/>
</dbReference>
<evidence type="ECO:0000259" key="7">
    <source>
        <dbReference type="Pfam" id="PF21252"/>
    </source>
</evidence>
<comment type="cofactor">
    <cofactor evidence="1">
        <name>NAD(+)</name>
        <dbReference type="ChEBI" id="CHEBI:57540"/>
    </cofactor>
</comment>
<dbReference type="InterPro" id="IPR050463">
    <property type="entry name" value="Gfo/Idh/MocA_oxidrdct_glycsds"/>
</dbReference>
<evidence type="ECO:0000313" key="9">
    <source>
        <dbReference type="Proteomes" id="UP001207337"/>
    </source>
</evidence>
<evidence type="ECO:0000259" key="6">
    <source>
        <dbReference type="Pfam" id="PF01408"/>
    </source>
</evidence>
<comment type="caution">
    <text evidence="8">The sequence shown here is derived from an EMBL/GenBank/DDBJ whole genome shotgun (WGS) entry which is preliminary data.</text>
</comment>
<evidence type="ECO:0000256" key="4">
    <source>
        <dbReference type="ARBA" id="ARBA00023027"/>
    </source>
</evidence>
<organism evidence="8 9">
    <name type="scientific">Fodinibius salicampi</name>
    <dbReference type="NCBI Taxonomy" id="1920655"/>
    <lineage>
        <taxon>Bacteria</taxon>
        <taxon>Pseudomonadati</taxon>
        <taxon>Balneolota</taxon>
        <taxon>Balneolia</taxon>
        <taxon>Balneolales</taxon>
        <taxon>Balneolaceae</taxon>
        <taxon>Fodinibius</taxon>
    </lineage>
</organism>
<dbReference type="Pfam" id="PF01408">
    <property type="entry name" value="GFO_IDH_MocA"/>
    <property type="match status" value="1"/>
</dbReference>
<dbReference type="InterPro" id="IPR049303">
    <property type="entry name" value="Glyco_hydro_109_C"/>
</dbReference>
<dbReference type="Proteomes" id="UP001207337">
    <property type="component" value="Unassembled WGS sequence"/>
</dbReference>
<dbReference type="SUPFAM" id="SSF51735">
    <property type="entry name" value="NAD(P)-binding Rossmann-fold domains"/>
    <property type="match status" value="1"/>
</dbReference>
<keyword evidence="3" id="KW-0378">Hydrolase</keyword>
<evidence type="ECO:0000256" key="3">
    <source>
        <dbReference type="ARBA" id="ARBA00022801"/>
    </source>
</evidence>
<reference evidence="8 9" key="1">
    <citation type="submission" date="2021-11" db="EMBL/GenBank/DDBJ databases">
        <title>Aliifidinibius sp. nov., a new bacterium isolated from saline soil.</title>
        <authorList>
            <person name="Galisteo C."/>
            <person name="De La Haba R."/>
            <person name="Sanchez-Porro C."/>
            <person name="Ventosa A."/>
        </authorList>
    </citation>
    <scope>NUCLEOTIDE SEQUENCE [LARGE SCALE GENOMIC DNA]</scope>
    <source>
        <strain evidence="8 9">KACC 190600</strain>
    </source>
</reference>
<evidence type="ECO:0000256" key="2">
    <source>
        <dbReference type="ARBA" id="ARBA00009329"/>
    </source>
</evidence>
<dbReference type="Gene3D" id="3.40.50.720">
    <property type="entry name" value="NAD(P)-binding Rossmann-like Domain"/>
    <property type="match status" value="1"/>
</dbReference>
<keyword evidence="5" id="KW-0326">Glycosidase</keyword>
<dbReference type="InterPro" id="IPR036291">
    <property type="entry name" value="NAD(P)-bd_dom_sf"/>
</dbReference>
<feature type="domain" description="Glycosyl hydrolase 109 C-terminal" evidence="7">
    <location>
        <begin position="195"/>
        <end position="348"/>
    </location>
</feature>
<evidence type="ECO:0000313" key="8">
    <source>
        <dbReference type="EMBL" id="MCW9713375.1"/>
    </source>
</evidence>
<gene>
    <name evidence="8" type="ORF">LQ318_10695</name>
</gene>
<evidence type="ECO:0000256" key="5">
    <source>
        <dbReference type="ARBA" id="ARBA00023295"/>
    </source>
</evidence>
<keyword evidence="4" id="KW-0520">NAD</keyword>
<dbReference type="InterPro" id="IPR000683">
    <property type="entry name" value="Gfo/Idh/MocA-like_OxRdtase_N"/>
</dbReference>
<comment type="similarity">
    <text evidence="2">Belongs to the Gfo/Idh/MocA family. Glycosyl hydrolase 109 subfamily.</text>
</comment>
<dbReference type="Pfam" id="PF21252">
    <property type="entry name" value="Glyco_hydro_109_C"/>
    <property type="match status" value="1"/>
</dbReference>
<evidence type="ECO:0000256" key="1">
    <source>
        <dbReference type="ARBA" id="ARBA00001911"/>
    </source>
</evidence>
<dbReference type="EMBL" id="JAJNDC010000002">
    <property type="protein sequence ID" value="MCW9713375.1"/>
    <property type="molecule type" value="Genomic_DNA"/>
</dbReference>
<proteinExistence type="inferred from homology"/>
<dbReference type="RefSeq" id="WP_265790005.1">
    <property type="nucleotide sequence ID" value="NZ_BAABRS010000002.1"/>
</dbReference>
<dbReference type="PANTHER" id="PTHR43818">
    <property type="entry name" value="BCDNA.GH03377"/>
    <property type="match status" value="1"/>
</dbReference>
<dbReference type="PANTHER" id="PTHR43818:SF1">
    <property type="entry name" value="GLYCOSYL HYDROLASE FAMILY 109 PROTEIN"/>
    <property type="match status" value="1"/>
</dbReference>
<name>A0ABT3PZX0_9BACT</name>
<feature type="domain" description="Gfo/Idh/MocA-like oxidoreductase N-terminal" evidence="6">
    <location>
        <begin position="59"/>
        <end position="184"/>
    </location>
</feature>